<dbReference type="InterPro" id="IPR024529">
    <property type="entry name" value="ECF_trnsprt_substrate-spec"/>
</dbReference>
<accession>A0ABR7GI80</accession>
<name>A0ABR7GI80_9FIRM</name>
<feature type="transmembrane region" description="Helical" evidence="1">
    <location>
        <begin position="165"/>
        <end position="195"/>
    </location>
</feature>
<evidence type="ECO:0000313" key="2">
    <source>
        <dbReference type="EMBL" id="MBC5686993.1"/>
    </source>
</evidence>
<dbReference type="EMBL" id="JACOPG010000004">
    <property type="protein sequence ID" value="MBC5686993.1"/>
    <property type="molecule type" value="Genomic_DNA"/>
</dbReference>
<comment type="caution">
    <text evidence="2">The sequence shown here is derived from an EMBL/GenBank/DDBJ whole genome shotgun (WGS) entry which is preliminary data.</text>
</comment>
<evidence type="ECO:0000313" key="3">
    <source>
        <dbReference type="Proteomes" id="UP000643810"/>
    </source>
</evidence>
<feature type="transmembrane region" description="Helical" evidence="1">
    <location>
        <begin position="74"/>
        <end position="93"/>
    </location>
</feature>
<keyword evidence="1" id="KW-0472">Membrane</keyword>
<dbReference type="Pfam" id="PF12822">
    <property type="entry name" value="ECF_trnsprt"/>
    <property type="match status" value="1"/>
</dbReference>
<sequence>MKTKKLSTKQLTVLGLMIAVLVLMSYTPLGYLNIGPLAITFNMIPVAIAAIACGPLGGAVLGAVFGLTSFGQCIGIGGVSAMGATLFSISPILAFIQRFVPRFLDGWLLGYLFRWLRKVTKNTTLAGYITGFLSAFLNTVFFMVALVVLFGNTDYVKNLIGGRNIIVFICAFVGVNAICEMISATILTGVISVALKKARLILQEEK</sequence>
<reference evidence="2 3" key="1">
    <citation type="submission" date="2020-08" db="EMBL/GenBank/DDBJ databases">
        <title>Genome public.</title>
        <authorList>
            <person name="Liu C."/>
            <person name="Sun Q."/>
        </authorList>
    </citation>
    <scope>NUCLEOTIDE SEQUENCE [LARGE SCALE GENOMIC DNA]</scope>
    <source>
        <strain evidence="2 3">NSJ-9</strain>
    </source>
</reference>
<gene>
    <name evidence="2" type="ORF">H8R94_10325</name>
</gene>
<feature type="transmembrane region" description="Helical" evidence="1">
    <location>
        <begin position="43"/>
        <end position="67"/>
    </location>
</feature>
<keyword evidence="1" id="KW-0812">Transmembrane</keyword>
<keyword evidence="3" id="KW-1185">Reference proteome</keyword>
<organism evidence="2 3">
    <name type="scientific">Roseburia lenta</name>
    <dbReference type="NCBI Taxonomy" id="2763061"/>
    <lineage>
        <taxon>Bacteria</taxon>
        <taxon>Bacillati</taxon>
        <taxon>Bacillota</taxon>
        <taxon>Clostridia</taxon>
        <taxon>Lachnospirales</taxon>
        <taxon>Lachnospiraceae</taxon>
        <taxon>Roseburia</taxon>
    </lineage>
</organism>
<proteinExistence type="predicted"/>
<keyword evidence="1" id="KW-1133">Transmembrane helix</keyword>
<feature type="transmembrane region" description="Helical" evidence="1">
    <location>
        <begin position="12"/>
        <end position="31"/>
    </location>
</feature>
<evidence type="ECO:0000256" key="1">
    <source>
        <dbReference type="SAM" id="Phobius"/>
    </source>
</evidence>
<dbReference type="Proteomes" id="UP000643810">
    <property type="component" value="Unassembled WGS sequence"/>
</dbReference>
<feature type="transmembrane region" description="Helical" evidence="1">
    <location>
        <begin position="128"/>
        <end position="150"/>
    </location>
</feature>
<dbReference type="RefSeq" id="WP_186854603.1">
    <property type="nucleotide sequence ID" value="NZ_JACOPG010000004.1"/>
</dbReference>
<protein>
    <submittedName>
        <fullName evidence="2">ECF transporter S component</fullName>
    </submittedName>
</protein>
<dbReference type="Gene3D" id="1.10.1760.20">
    <property type="match status" value="1"/>
</dbReference>